<dbReference type="OrthoDB" id="2411602at2759"/>
<organism evidence="1 2">
    <name type="scientific">Dendrobium nobile</name>
    <name type="common">Orchid</name>
    <dbReference type="NCBI Taxonomy" id="94219"/>
    <lineage>
        <taxon>Eukaryota</taxon>
        <taxon>Viridiplantae</taxon>
        <taxon>Streptophyta</taxon>
        <taxon>Embryophyta</taxon>
        <taxon>Tracheophyta</taxon>
        <taxon>Spermatophyta</taxon>
        <taxon>Magnoliopsida</taxon>
        <taxon>Liliopsida</taxon>
        <taxon>Asparagales</taxon>
        <taxon>Orchidaceae</taxon>
        <taxon>Epidendroideae</taxon>
        <taxon>Malaxideae</taxon>
        <taxon>Dendrobiinae</taxon>
        <taxon>Dendrobium</taxon>
    </lineage>
</organism>
<dbReference type="Proteomes" id="UP000829196">
    <property type="component" value="Unassembled WGS sequence"/>
</dbReference>
<comment type="caution">
    <text evidence="1">The sequence shown here is derived from an EMBL/GenBank/DDBJ whole genome shotgun (WGS) entry which is preliminary data.</text>
</comment>
<dbReference type="AlphaFoldDB" id="A0A8T3B594"/>
<sequence length="127" mass="14313">MRVLFFSRMSLELTNLVSGTETGKSIYEFKGQELFNRLHDIGTLAQISSIQGNEVYLLGNRRLRKTKMVDEEPLTVKVDHLKACNSPFIIHSHSALLHTPLFLSPSQPAQYIPPCLFPVKMVSVSVL</sequence>
<name>A0A8T3B594_DENNO</name>
<proteinExistence type="predicted"/>
<evidence type="ECO:0000313" key="1">
    <source>
        <dbReference type="EMBL" id="KAI0504242.1"/>
    </source>
</evidence>
<dbReference type="EMBL" id="JAGYWB010000011">
    <property type="protein sequence ID" value="KAI0504242.1"/>
    <property type="molecule type" value="Genomic_DNA"/>
</dbReference>
<reference evidence="1" key="1">
    <citation type="journal article" date="2022" name="Front. Genet.">
        <title>Chromosome-Scale Assembly of the Dendrobium nobile Genome Provides Insights Into the Molecular Mechanism of the Biosynthesis of the Medicinal Active Ingredient of Dendrobium.</title>
        <authorList>
            <person name="Xu Q."/>
            <person name="Niu S.-C."/>
            <person name="Li K.-L."/>
            <person name="Zheng P.-J."/>
            <person name="Zhang X.-J."/>
            <person name="Jia Y."/>
            <person name="Liu Y."/>
            <person name="Niu Y.-X."/>
            <person name="Yu L.-H."/>
            <person name="Chen D.-F."/>
            <person name="Zhang G.-Q."/>
        </authorList>
    </citation>
    <scope>NUCLEOTIDE SEQUENCE</scope>
    <source>
        <tissue evidence="1">Leaf</tissue>
    </source>
</reference>
<evidence type="ECO:0000313" key="2">
    <source>
        <dbReference type="Proteomes" id="UP000829196"/>
    </source>
</evidence>
<accession>A0A8T3B594</accession>
<gene>
    <name evidence="1" type="ORF">KFK09_015192</name>
</gene>
<protein>
    <submittedName>
        <fullName evidence="1">Uncharacterized protein</fullName>
    </submittedName>
</protein>
<keyword evidence="2" id="KW-1185">Reference proteome</keyword>